<protein>
    <recommendedName>
        <fullName evidence="8">MutL C-terminal dimerisation domain-containing protein</fullName>
    </recommendedName>
</protein>
<evidence type="ECO:0000256" key="2">
    <source>
        <dbReference type="ARBA" id="ARBA00022763"/>
    </source>
</evidence>
<dbReference type="SUPFAM" id="SSF55874">
    <property type="entry name" value="ATPase domain of HSP90 chaperone/DNA topoisomerase II/histidine kinase"/>
    <property type="match status" value="1"/>
</dbReference>
<name>A0A0D7BJC6_9AGAR</name>
<evidence type="ECO:0000256" key="3">
    <source>
        <dbReference type="SAM" id="MobiDB-lite"/>
    </source>
</evidence>
<dbReference type="Gene3D" id="3.30.1540.20">
    <property type="entry name" value="MutL, C-terminal domain, dimerisation subdomain"/>
    <property type="match status" value="1"/>
</dbReference>
<dbReference type="InterPro" id="IPR020568">
    <property type="entry name" value="Ribosomal_Su5_D2-typ_SF"/>
</dbReference>
<evidence type="ECO:0000256" key="1">
    <source>
        <dbReference type="ARBA" id="ARBA00006082"/>
    </source>
</evidence>
<dbReference type="Pfam" id="PF13589">
    <property type="entry name" value="HATPase_c_3"/>
    <property type="match status" value="1"/>
</dbReference>
<evidence type="ECO:0000259" key="4">
    <source>
        <dbReference type="SMART" id="SM00853"/>
    </source>
</evidence>
<comment type="similarity">
    <text evidence="1">Belongs to the DNA mismatch repair MutL/HexB family.</text>
</comment>
<dbReference type="Proteomes" id="UP000054007">
    <property type="component" value="Unassembled WGS sequence"/>
</dbReference>
<sequence>MSKPIQALPSSTRNQIRSTQILTSLVQIISELVQNALDAGARHVDVGVDRDDWSCWVRDDGHGFSKGDLDHLGGIAGDRRYVTSKAYDPDSLNMISTFGFRGEALASAADLCCLEIASRTVSSRDTWSIIVKGGKSLYTGSAVRWRREAPGTTVFIRDTFYNLPIRRLSHPSAGRTFELIRQELEVYALMFPSVGLSLERSGQTDTIVKIPKARNTASTLHTFQHIFGKALVQRVDHIDARAGNLTVQGFISVDGSPSKAHQFLYINKHPIVMGELQKLIDTKMGSSSFAKQVFPHLRYNMPSQARVVKSPKKNVLRPVYVLNVTVPSDQVDNCLEPAKLNVQFRNKSAIVSLISSTIESFLVRHGYATDSRAMRVQRQISHSPSPSPSPSPRKRARREGAMEDCIEADNEPPVPLVIRVSMSAGLRIPLTDLLKGREGPVGHISWTDPSTGMAFVVDSRTGNSSLQARLPSTQDEEMGASAPQFVSNRRRPFSRSQPIDSMPQWIKDALASNETYTVPEAPISSARRNDCSGGPWGIDSADGQLHVAQFGGCLHPRSSFRGSQENIMGVTKHQYRKEDLQRVQVVNQVDRKFIACLIRETAPLASGQEIMEQTGLILIDQHAADERIRVEHFLQPLCQAFLEGSVAELRILKPERPVLLTSFEAEVLSRDDTLQRYLQRWGFGLGKLEEVAAMSQSKSGESSYTQMWIEHVPEVIADKVLVGEELRDMIKSVVANRDPHWEGGLTAGNGNWVKALRWCPQRLLELVNSKACRGAIMFNDSLTREQCEKLISRLGQTVFPFQCAHGR</sequence>
<dbReference type="GO" id="GO:0016887">
    <property type="term" value="F:ATP hydrolysis activity"/>
    <property type="evidence" value="ECO:0007669"/>
    <property type="project" value="InterPro"/>
</dbReference>
<dbReference type="InterPro" id="IPR014762">
    <property type="entry name" value="DNA_mismatch_repair_CS"/>
</dbReference>
<dbReference type="PROSITE" id="PS00058">
    <property type="entry name" value="DNA_MISMATCH_REPAIR_1"/>
    <property type="match status" value="1"/>
</dbReference>
<dbReference type="PANTHER" id="PTHR10073:SF47">
    <property type="entry name" value="DNA MISMATCH REPAIR PROTEIN MLH3"/>
    <property type="match status" value="1"/>
</dbReference>
<feature type="region of interest" description="Disordered" evidence="3">
    <location>
        <begin position="375"/>
        <end position="400"/>
    </location>
</feature>
<evidence type="ECO:0000313" key="7">
    <source>
        <dbReference type="Proteomes" id="UP000054007"/>
    </source>
</evidence>
<evidence type="ECO:0000313" key="6">
    <source>
        <dbReference type="EMBL" id="KIY69716.1"/>
    </source>
</evidence>
<proteinExistence type="inferred from homology"/>
<reference evidence="6 7" key="1">
    <citation type="journal article" date="2015" name="Fungal Genet. Biol.">
        <title>Evolution of novel wood decay mechanisms in Agaricales revealed by the genome sequences of Fistulina hepatica and Cylindrobasidium torrendii.</title>
        <authorList>
            <person name="Floudas D."/>
            <person name="Held B.W."/>
            <person name="Riley R."/>
            <person name="Nagy L.G."/>
            <person name="Koehler G."/>
            <person name="Ransdell A.S."/>
            <person name="Younus H."/>
            <person name="Chow J."/>
            <person name="Chiniquy J."/>
            <person name="Lipzen A."/>
            <person name="Tritt A."/>
            <person name="Sun H."/>
            <person name="Haridas S."/>
            <person name="LaButti K."/>
            <person name="Ohm R.A."/>
            <person name="Kues U."/>
            <person name="Blanchette R.A."/>
            <person name="Grigoriev I.V."/>
            <person name="Minto R.E."/>
            <person name="Hibbett D.S."/>
        </authorList>
    </citation>
    <scope>NUCLEOTIDE SEQUENCE [LARGE SCALE GENOMIC DNA]</scope>
    <source>
        <strain evidence="6 7">FP15055 ss-10</strain>
    </source>
</reference>
<dbReference type="EMBL" id="KN880479">
    <property type="protein sequence ID" value="KIY69716.1"/>
    <property type="molecule type" value="Genomic_DNA"/>
</dbReference>
<feature type="domain" description="MutL C-terminal dimerisation" evidence="4">
    <location>
        <begin position="585"/>
        <end position="782"/>
    </location>
</feature>
<dbReference type="GO" id="GO:0030983">
    <property type="term" value="F:mismatched DNA binding"/>
    <property type="evidence" value="ECO:0007669"/>
    <property type="project" value="InterPro"/>
</dbReference>
<dbReference type="Gene3D" id="3.30.565.10">
    <property type="entry name" value="Histidine kinase-like ATPase, C-terminal domain"/>
    <property type="match status" value="1"/>
</dbReference>
<dbReference type="InterPro" id="IPR014721">
    <property type="entry name" value="Ribsml_uS5_D2-typ_fold_subgr"/>
</dbReference>
<evidence type="ECO:0008006" key="8">
    <source>
        <dbReference type="Google" id="ProtNLM"/>
    </source>
</evidence>
<dbReference type="SUPFAM" id="SSF54211">
    <property type="entry name" value="Ribosomal protein S5 domain 2-like"/>
    <property type="match status" value="1"/>
</dbReference>
<dbReference type="SUPFAM" id="SSF118116">
    <property type="entry name" value="DNA mismatch repair protein MutL"/>
    <property type="match status" value="1"/>
</dbReference>
<dbReference type="SMART" id="SM01340">
    <property type="entry name" value="DNA_mis_repair"/>
    <property type="match status" value="1"/>
</dbReference>
<gene>
    <name evidence="6" type="ORF">CYLTODRAFT_348898</name>
</gene>
<dbReference type="PANTHER" id="PTHR10073">
    <property type="entry name" value="DNA MISMATCH REPAIR PROTEIN MLH, PMS, MUTL"/>
    <property type="match status" value="1"/>
</dbReference>
<dbReference type="OrthoDB" id="429932at2759"/>
<dbReference type="GO" id="GO:0061982">
    <property type="term" value="P:meiosis I cell cycle process"/>
    <property type="evidence" value="ECO:0007669"/>
    <property type="project" value="UniProtKB-ARBA"/>
</dbReference>
<dbReference type="AlphaFoldDB" id="A0A0D7BJC6"/>
<dbReference type="InterPro" id="IPR036890">
    <property type="entry name" value="HATPase_C_sf"/>
</dbReference>
<evidence type="ECO:0000259" key="5">
    <source>
        <dbReference type="SMART" id="SM01340"/>
    </source>
</evidence>
<dbReference type="GO" id="GO:0032300">
    <property type="term" value="C:mismatch repair complex"/>
    <property type="evidence" value="ECO:0007669"/>
    <property type="project" value="InterPro"/>
</dbReference>
<dbReference type="InterPro" id="IPR038973">
    <property type="entry name" value="MutL/Mlh/Pms-like"/>
</dbReference>
<keyword evidence="7" id="KW-1185">Reference proteome</keyword>
<dbReference type="InterPro" id="IPR042120">
    <property type="entry name" value="MutL_C_dimsub"/>
</dbReference>
<dbReference type="STRING" id="1314674.A0A0D7BJC6"/>
<feature type="domain" description="DNA mismatch repair protein S5" evidence="5">
    <location>
        <begin position="223"/>
        <end position="363"/>
    </location>
</feature>
<dbReference type="InterPro" id="IPR013507">
    <property type="entry name" value="DNA_mismatch_S5_2-like"/>
</dbReference>
<dbReference type="GO" id="GO:0006298">
    <property type="term" value="P:mismatch repair"/>
    <property type="evidence" value="ECO:0007669"/>
    <property type="project" value="InterPro"/>
</dbReference>
<dbReference type="InterPro" id="IPR037198">
    <property type="entry name" value="MutL_C_sf"/>
</dbReference>
<dbReference type="SMART" id="SM00853">
    <property type="entry name" value="MutL_C"/>
    <property type="match status" value="1"/>
</dbReference>
<keyword evidence="2" id="KW-0227">DNA damage</keyword>
<dbReference type="GO" id="GO:0140664">
    <property type="term" value="F:ATP-dependent DNA damage sensor activity"/>
    <property type="evidence" value="ECO:0007669"/>
    <property type="project" value="InterPro"/>
</dbReference>
<dbReference type="GO" id="GO:0005524">
    <property type="term" value="F:ATP binding"/>
    <property type="evidence" value="ECO:0007669"/>
    <property type="project" value="InterPro"/>
</dbReference>
<dbReference type="InterPro" id="IPR014790">
    <property type="entry name" value="MutL_C"/>
</dbReference>
<organism evidence="6 7">
    <name type="scientific">Cylindrobasidium torrendii FP15055 ss-10</name>
    <dbReference type="NCBI Taxonomy" id="1314674"/>
    <lineage>
        <taxon>Eukaryota</taxon>
        <taxon>Fungi</taxon>
        <taxon>Dikarya</taxon>
        <taxon>Basidiomycota</taxon>
        <taxon>Agaricomycotina</taxon>
        <taxon>Agaricomycetes</taxon>
        <taxon>Agaricomycetidae</taxon>
        <taxon>Agaricales</taxon>
        <taxon>Marasmiineae</taxon>
        <taxon>Physalacriaceae</taxon>
        <taxon>Cylindrobasidium</taxon>
    </lineage>
</organism>
<dbReference type="Gene3D" id="3.30.230.10">
    <property type="match status" value="1"/>
</dbReference>
<accession>A0A0D7BJC6</accession>
<dbReference type="Pfam" id="PF01119">
    <property type="entry name" value="DNA_mis_repair"/>
    <property type="match status" value="1"/>
</dbReference>